<dbReference type="STRING" id="33978.A6M13_04490"/>
<dbReference type="InterPro" id="IPR001119">
    <property type="entry name" value="SLH_dom"/>
</dbReference>
<sequence length="489" mass="50625">MNKFVAALTASAVVASVVAPVATHANTTSFTDLAGYAQDSQDAVKYLVDLKVVTGTTPTTFSPNTDISRGQIVKILGRYLTNVEGQTVPADWNTKARFTDLPVNHTDKELVQLAALAHDAGIFTGSDGKLMAAGKMTRENLALVVDRLAKEVTGQDLVTIAAALNMTGNVSDLAKAKAESRNAINALNALKISNVAEFNPKGTVKRIHFTSLFAKMLQTVEAATPAPADPAVVALEEVLSKVNVLTATKEELQKVADAFEALTEAQQALLTEAAQSILTDVYSALEIEDLPAEPDVSGFEAAIAAVTIATADKAALEAAVAAYTALTEEEKAALTSATLDKLKAIEAKLAELNTPVTPGPGPVDPAPVDPTPAPTEAELLASKIASIGTLVQSSDVQVAGAGTTVTATVVNPAATFGSFMGLYNELVVNLGIKQVNGLVPNSLAVLGYFSELAGDASNLGELKGKTFALPVVVNNGGTDYATTLTLVIQ</sequence>
<protein>
    <recommendedName>
        <fullName evidence="3">SLH domain-containing protein</fullName>
    </recommendedName>
</protein>
<gene>
    <name evidence="4" type="ORF">A6M13_04490</name>
</gene>
<name>A0A1C0Y7Z8_9BACL</name>
<evidence type="ECO:0000259" key="3">
    <source>
        <dbReference type="PROSITE" id="PS51272"/>
    </source>
</evidence>
<organism evidence="4 5">
    <name type="scientific">Caryophanon tenue</name>
    <dbReference type="NCBI Taxonomy" id="33978"/>
    <lineage>
        <taxon>Bacteria</taxon>
        <taxon>Bacillati</taxon>
        <taxon>Bacillota</taxon>
        <taxon>Bacilli</taxon>
        <taxon>Bacillales</taxon>
        <taxon>Caryophanaceae</taxon>
        <taxon>Caryophanon</taxon>
    </lineage>
</organism>
<feature type="chain" id="PRO_5008648961" description="SLH domain-containing protein" evidence="2">
    <location>
        <begin position="26"/>
        <end position="489"/>
    </location>
</feature>
<evidence type="ECO:0000256" key="1">
    <source>
        <dbReference type="SAM" id="Coils"/>
    </source>
</evidence>
<dbReference type="RefSeq" id="WP_066546868.1">
    <property type="nucleotide sequence ID" value="NZ_MASJ01000038.1"/>
</dbReference>
<feature type="domain" description="SLH" evidence="3">
    <location>
        <begin position="27"/>
        <end position="90"/>
    </location>
</feature>
<evidence type="ECO:0000313" key="4">
    <source>
        <dbReference type="EMBL" id="OCS83287.1"/>
    </source>
</evidence>
<keyword evidence="5" id="KW-1185">Reference proteome</keyword>
<keyword evidence="2" id="KW-0732">Signal</keyword>
<dbReference type="Proteomes" id="UP000093199">
    <property type="component" value="Unassembled WGS sequence"/>
</dbReference>
<evidence type="ECO:0000313" key="5">
    <source>
        <dbReference type="Proteomes" id="UP000093199"/>
    </source>
</evidence>
<dbReference type="EMBL" id="MASJ01000038">
    <property type="protein sequence ID" value="OCS83287.1"/>
    <property type="molecule type" value="Genomic_DNA"/>
</dbReference>
<dbReference type="OrthoDB" id="2839183at2"/>
<comment type="caution">
    <text evidence="4">The sequence shown here is derived from an EMBL/GenBank/DDBJ whole genome shotgun (WGS) entry which is preliminary data.</text>
</comment>
<keyword evidence="1" id="KW-0175">Coiled coil</keyword>
<evidence type="ECO:0000256" key="2">
    <source>
        <dbReference type="SAM" id="SignalP"/>
    </source>
</evidence>
<accession>A0A1C0Y7Z8</accession>
<reference evidence="4 5" key="1">
    <citation type="submission" date="2016-07" db="EMBL/GenBank/DDBJ databases">
        <title>Caryophanon tenue genome sequencing.</title>
        <authorList>
            <person name="Verma A."/>
            <person name="Pal Y."/>
            <person name="Krishnamurthi S."/>
        </authorList>
    </citation>
    <scope>NUCLEOTIDE SEQUENCE [LARGE SCALE GENOMIC DNA]</scope>
    <source>
        <strain evidence="4 5">DSM 14152</strain>
    </source>
</reference>
<dbReference type="Pfam" id="PF00395">
    <property type="entry name" value="SLH"/>
    <property type="match status" value="1"/>
</dbReference>
<dbReference type="AlphaFoldDB" id="A0A1C0Y7Z8"/>
<dbReference type="PROSITE" id="PS51272">
    <property type="entry name" value="SLH"/>
    <property type="match status" value="1"/>
</dbReference>
<proteinExistence type="predicted"/>
<feature type="coiled-coil region" evidence="1">
    <location>
        <begin position="235"/>
        <end position="265"/>
    </location>
</feature>
<feature type="signal peptide" evidence="2">
    <location>
        <begin position="1"/>
        <end position="25"/>
    </location>
</feature>